<accession>A0A951IZR5</accession>
<reference evidence="1 2" key="1">
    <citation type="journal article" date="2020" name="Syst. Appl. Microbiol.">
        <title>Arthrospiribacter ruber gen. nov., sp. nov., a novel bacterium isolated from Arthrospira cultures.</title>
        <authorList>
            <person name="Waleron M."/>
            <person name="Misztak A."/>
            <person name="Waleron M.M."/>
            <person name="Furmaniak M."/>
            <person name="Mrozik A."/>
            <person name="Waleron K."/>
        </authorList>
    </citation>
    <scope>NUCLEOTIDE SEQUENCE [LARGE SCALE GENOMIC DNA]</scope>
    <source>
        <strain evidence="1 2">DPMB0001</strain>
    </source>
</reference>
<dbReference type="RefSeq" id="WP_219293301.1">
    <property type="nucleotide sequence ID" value="NZ_RPHB01000010.1"/>
</dbReference>
<name>A0A951IZR5_9BACT</name>
<dbReference type="AlphaFoldDB" id="A0A951IZR5"/>
<evidence type="ECO:0000313" key="2">
    <source>
        <dbReference type="Proteomes" id="UP000727490"/>
    </source>
</evidence>
<protein>
    <submittedName>
        <fullName evidence="1">Uncharacterized protein</fullName>
    </submittedName>
</protein>
<keyword evidence="2" id="KW-1185">Reference proteome</keyword>
<sequence>MLRSVQFFLFVSLIMLSGCMEYEKINTTCEVFLRTEDGSEWFYEINEDIRRNKKTGVFTYRDEEGKLWSISMDADGNYWSKSTNERPIRVDRIVCGNRVYLEQEEEQNEEAG</sequence>
<comment type="caution">
    <text evidence="1">The sequence shown here is derived from an EMBL/GenBank/DDBJ whole genome shotgun (WGS) entry which is preliminary data.</text>
</comment>
<proteinExistence type="predicted"/>
<organism evidence="1 2">
    <name type="scientific">Arthrospiribacter ruber</name>
    <dbReference type="NCBI Taxonomy" id="2487934"/>
    <lineage>
        <taxon>Bacteria</taxon>
        <taxon>Pseudomonadati</taxon>
        <taxon>Bacteroidota</taxon>
        <taxon>Cytophagia</taxon>
        <taxon>Cytophagales</taxon>
        <taxon>Cyclobacteriaceae</taxon>
        <taxon>Arthrospiribacter</taxon>
    </lineage>
</organism>
<dbReference type="Proteomes" id="UP000727490">
    <property type="component" value="Unassembled WGS sequence"/>
</dbReference>
<gene>
    <name evidence="1" type="ORF">EGN73_19010</name>
</gene>
<dbReference type="EMBL" id="RPHB01000010">
    <property type="protein sequence ID" value="MBW3469888.1"/>
    <property type="molecule type" value="Genomic_DNA"/>
</dbReference>
<dbReference type="PROSITE" id="PS51257">
    <property type="entry name" value="PROKAR_LIPOPROTEIN"/>
    <property type="match status" value="1"/>
</dbReference>
<evidence type="ECO:0000313" key="1">
    <source>
        <dbReference type="EMBL" id="MBW3469888.1"/>
    </source>
</evidence>